<evidence type="ECO:0008006" key="3">
    <source>
        <dbReference type="Google" id="ProtNLM"/>
    </source>
</evidence>
<reference evidence="1 2" key="1">
    <citation type="submission" date="2017-04" db="EMBL/GenBank/DDBJ databases">
        <title>The new phylogeny of genus Mycobacterium.</title>
        <authorList>
            <person name="Tortoli E."/>
            <person name="Trovato A."/>
            <person name="Cirillo D.M."/>
        </authorList>
    </citation>
    <scope>NUCLEOTIDE SEQUENCE [LARGE SCALE GENOMIC DNA]</scope>
    <source>
        <strain evidence="1 2">TBL 1200985</strain>
    </source>
</reference>
<name>A0A1X2LP07_9MYCO</name>
<dbReference type="Gene3D" id="3.90.820.10">
    <property type="entry name" value="Structural Genomics, Unknown Function 30-nov-00 1gh9 Mol_id"/>
    <property type="match status" value="1"/>
</dbReference>
<organism evidence="1 2">
    <name type="scientific">Mycobacterium decipiens</name>
    <dbReference type="NCBI Taxonomy" id="1430326"/>
    <lineage>
        <taxon>Bacteria</taxon>
        <taxon>Bacillati</taxon>
        <taxon>Actinomycetota</taxon>
        <taxon>Actinomycetes</taxon>
        <taxon>Mycobacteriales</taxon>
        <taxon>Mycobacteriaceae</taxon>
        <taxon>Mycobacterium</taxon>
    </lineage>
</organism>
<dbReference type="OrthoDB" id="7584480at2"/>
<dbReference type="InterPro" id="IPR038020">
    <property type="entry name" value="MbtH-like_sf"/>
</dbReference>
<evidence type="ECO:0000313" key="1">
    <source>
        <dbReference type="EMBL" id="OSC36487.1"/>
    </source>
</evidence>
<dbReference type="AlphaFoldDB" id="A0A1X2LP07"/>
<dbReference type="Proteomes" id="UP000193247">
    <property type="component" value="Unassembled WGS sequence"/>
</dbReference>
<accession>A0A1X2LP07</accession>
<protein>
    <recommendedName>
        <fullName evidence="3">MbtH family protein</fullName>
    </recommendedName>
</protein>
<dbReference type="SUPFAM" id="SSF160582">
    <property type="entry name" value="MbtH-like"/>
    <property type="match status" value="1"/>
</dbReference>
<dbReference type="EMBL" id="NCXP01000056">
    <property type="protein sequence ID" value="OSC36487.1"/>
    <property type="molecule type" value="Genomic_DNA"/>
</dbReference>
<keyword evidence="2" id="KW-1185">Reference proteome</keyword>
<comment type="caution">
    <text evidence="1">The sequence shown here is derived from an EMBL/GenBank/DDBJ whole genome shotgun (WGS) entry which is preliminary data.</text>
</comment>
<sequence>MSINPFDDDSRFLGLLNKEEQHIPGEPARAGCLDYIERNWADIRPQRLREKLAQHRACDA</sequence>
<proteinExistence type="predicted"/>
<dbReference type="RefSeq" id="WP_085327540.1">
    <property type="nucleotide sequence ID" value="NZ_NCXP01000056.1"/>
</dbReference>
<dbReference type="STRING" id="1430326.B8W66_22910"/>
<evidence type="ECO:0000313" key="2">
    <source>
        <dbReference type="Proteomes" id="UP000193247"/>
    </source>
</evidence>
<gene>
    <name evidence="1" type="ORF">B8W66_22910</name>
</gene>